<dbReference type="SUPFAM" id="SSF51556">
    <property type="entry name" value="Metallo-dependent hydrolases"/>
    <property type="match status" value="1"/>
</dbReference>
<dbReference type="InterPro" id="IPR052350">
    <property type="entry name" value="Metallo-dep_Lactonases"/>
</dbReference>
<dbReference type="Gene3D" id="3.20.20.140">
    <property type="entry name" value="Metal-dependent hydrolases"/>
    <property type="match status" value="1"/>
</dbReference>
<organism evidence="3 4">
    <name type="scientific">Swaminathania salitolerans</name>
    <dbReference type="NCBI Taxonomy" id="182838"/>
    <lineage>
        <taxon>Bacteria</taxon>
        <taxon>Pseudomonadati</taxon>
        <taxon>Pseudomonadota</taxon>
        <taxon>Alphaproteobacteria</taxon>
        <taxon>Acetobacterales</taxon>
        <taxon>Acetobacteraceae</taxon>
        <taxon>Swaminathania</taxon>
    </lineage>
</organism>
<accession>A0A511BLL3</accession>
<dbReference type="PANTHER" id="PTHR43569">
    <property type="entry name" value="AMIDOHYDROLASE"/>
    <property type="match status" value="1"/>
</dbReference>
<dbReference type="EMBL" id="BJVC01000001">
    <property type="protein sequence ID" value="GEL01221.1"/>
    <property type="molecule type" value="Genomic_DNA"/>
</dbReference>
<dbReference type="GO" id="GO:0016787">
    <property type="term" value="F:hydrolase activity"/>
    <property type="evidence" value="ECO:0007669"/>
    <property type="project" value="UniProtKB-KW"/>
</dbReference>
<gene>
    <name evidence="3" type="ORF">SSA02_03840</name>
</gene>
<evidence type="ECO:0000313" key="4">
    <source>
        <dbReference type="Proteomes" id="UP000321405"/>
    </source>
</evidence>
<evidence type="ECO:0000256" key="1">
    <source>
        <dbReference type="ARBA" id="ARBA00038310"/>
    </source>
</evidence>
<evidence type="ECO:0000313" key="3">
    <source>
        <dbReference type="EMBL" id="GEL01221.1"/>
    </source>
</evidence>
<dbReference type="AlphaFoldDB" id="A0A511BLL3"/>
<dbReference type="Pfam" id="PF04909">
    <property type="entry name" value="Amidohydro_2"/>
    <property type="match status" value="1"/>
</dbReference>
<comment type="caution">
    <text evidence="3">The sequence shown here is derived from an EMBL/GenBank/DDBJ whole genome shotgun (WGS) entry which is preliminary data.</text>
</comment>
<comment type="similarity">
    <text evidence="1">Belongs to the metallo-dependent hydrolases superfamily.</text>
</comment>
<keyword evidence="4" id="KW-1185">Reference proteome</keyword>
<protein>
    <submittedName>
        <fullName evidence="3">Amidohydrolase</fullName>
    </submittedName>
</protein>
<name>A0A511BLL3_9PROT</name>
<reference evidence="3 4" key="1">
    <citation type="submission" date="2019-07" db="EMBL/GenBank/DDBJ databases">
        <title>Whole genome shotgun sequence of Swaminathania salitolerans NBRC 104436.</title>
        <authorList>
            <person name="Hosoyama A."/>
            <person name="Uohara A."/>
            <person name="Ohji S."/>
            <person name="Ichikawa N."/>
        </authorList>
    </citation>
    <scope>NUCLEOTIDE SEQUENCE [LARGE SCALE GENOMIC DNA]</scope>
    <source>
        <strain evidence="3 4">NBRC 104436</strain>
    </source>
</reference>
<proteinExistence type="inferred from homology"/>
<feature type="domain" description="Amidohydrolase-related" evidence="2">
    <location>
        <begin position="14"/>
        <end position="262"/>
    </location>
</feature>
<evidence type="ECO:0000259" key="2">
    <source>
        <dbReference type="Pfam" id="PF04909"/>
    </source>
</evidence>
<dbReference type="InterPro" id="IPR032466">
    <property type="entry name" value="Metal_Hydrolase"/>
</dbReference>
<keyword evidence="3" id="KW-0378">Hydrolase</keyword>
<sequence length="268" mass="29516">MSNAFHGWPDATLGVIHRDFGPGDWREAAHAAGVSRSILVQAQEDWRETLWLLALAERHPEIAGVVGWVDLADAEAPERIALLARHPRCKGLRPMLQDMADPGWLLSPGLRPAFHAMIRHGMRLDALVRPVHLPMLHRFRHAWPDLPLVIDHAGKPSPDGAGYDDWQESMVRLSDLGVACKFSGLLTELPPDEEEALLEPFVRTLLSLFPDRLLWGSDWPVCLLADRSYAETLAFARDAVAAHAPERAGSIFAGAAAAFYGLDGRGLS</sequence>
<dbReference type="InterPro" id="IPR006680">
    <property type="entry name" value="Amidohydro-rel"/>
</dbReference>
<dbReference type="Proteomes" id="UP000321405">
    <property type="component" value="Unassembled WGS sequence"/>
</dbReference>
<dbReference type="PANTHER" id="PTHR43569:SF2">
    <property type="entry name" value="AMIDOHYDROLASE-RELATED DOMAIN-CONTAINING PROTEIN"/>
    <property type="match status" value="1"/>
</dbReference>